<feature type="active site" description="Proton acceptor" evidence="2">
    <location>
        <position position="597"/>
    </location>
</feature>
<reference evidence="6 7" key="1">
    <citation type="journal article" date="2024" name="Insects">
        <title>An Improved Chromosome-Level Genome Assembly of the Firefly Pyrocoelia pectoralis.</title>
        <authorList>
            <person name="Fu X."/>
            <person name="Meyer-Rochow V.B."/>
            <person name="Ballantyne L."/>
            <person name="Zhu X."/>
        </authorList>
    </citation>
    <scope>NUCLEOTIDE SEQUENCE [LARGE SCALE GENOMIC DNA]</scope>
    <source>
        <strain evidence="6">XCY_ONT2</strain>
    </source>
</reference>
<gene>
    <name evidence="6" type="ORF">RI129_007901</name>
</gene>
<protein>
    <recommendedName>
        <fullName evidence="4 5">Glucose-methanol-choline oxidoreductase N-terminal domain-containing protein</fullName>
    </recommendedName>
</protein>
<feature type="domain" description="Glucose-methanol-choline oxidoreductase N-terminal" evidence="4">
    <location>
        <begin position="144"/>
        <end position="167"/>
    </location>
</feature>
<comment type="similarity">
    <text evidence="1 3">Belongs to the GMC oxidoreductase family.</text>
</comment>
<keyword evidence="3" id="KW-0285">Flavoprotein</keyword>
<dbReference type="InterPro" id="IPR036188">
    <property type="entry name" value="FAD/NAD-bd_sf"/>
</dbReference>
<evidence type="ECO:0000313" key="6">
    <source>
        <dbReference type="EMBL" id="KAK5644056.1"/>
    </source>
</evidence>
<dbReference type="PANTHER" id="PTHR11552:SF158">
    <property type="entry name" value="GH23626P-RELATED"/>
    <property type="match status" value="1"/>
</dbReference>
<dbReference type="PANTHER" id="PTHR11552">
    <property type="entry name" value="GLUCOSE-METHANOL-CHOLINE GMC OXIDOREDUCTASE"/>
    <property type="match status" value="1"/>
</dbReference>
<dbReference type="EMBL" id="JAVRBK010000005">
    <property type="protein sequence ID" value="KAK5644056.1"/>
    <property type="molecule type" value="Genomic_DNA"/>
</dbReference>
<accession>A0AAN7VFB9</accession>
<sequence>MKIMYIIGIFSLSVKKVTPSDPEIVSYYANLINTEIKRAFIYSTPKDATEFVPISPYVADGDIYDYVIIGAGSAGSVIASRLTEPPHNYSVLLIEAGGTETNFTDIPVMNLYSFGLEFNWNYKTVPQNTSCLGMFDRRCTMPRGKGLGGSSIINSLMYIRGSAQDYDDWYLQGNLGWYYGNVLRLFKKSEHFTLKNGDAGYHGYQGYLNVDSVSANSPQVDAFIAANKELGRNEVDYNGRTSIGVSRTQTNTINGRRQSVYKAFLQPALSRHNLKISTKSFATRILLDKRFNRALGVTYSKDSWLYSARARKEVIVSSGTFGSPQLLMLSGIGPKDHLQNVGIPLVKDLAVGENLHDHPTYYALIFTTNYTAPTIKLEEEIQNYLSGRGAFTVGGQAYASAFLKTNPHDSSEKPDIELIIAPSGGNNDFMQRAFQYDDESYTSIWSRFNPTQSFTIFLTLLRPRSRGRVKLKSQSPYDYPLIDSNFLSDENNEDIETLYNGVQMTLELIKTSAFQKLNTTLFYSPLPACQVHEYLSKDYWYCQLRQLTMHIFHPVGTCKMGPDPYQGAVVDHELKVHGIKNLRVADASIAPTITTGHTNAMAIMIGEFLSELIVGN</sequence>
<dbReference type="InterPro" id="IPR007867">
    <property type="entry name" value="GMC_OxRtase_C"/>
</dbReference>
<evidence type="ECO:0000259" key="5">
    <source>
        <dbReference type="PROSITE" id="PS00624"/>
    </source>
</evidence>
<dbReference type="Proteomes" id="UP001329430">
    <property type="component" value="Chromosome 5"/>
</dbReference>
<dbReference type="Gene3D" id="3.50.50.60">
    <property type="entry name" value="FAD/NAD(P)-binding domain"/>
    <property type="match status" value="1"/>
</dbReference>
<dbReference type="SUPFAM" id="SSF51905">
    <property type="entry name" value="FAD/NAD(P)-binding domain"/>
    <property type="match status" value="1"/>
</dbReference>
<dbReference type="AlphaFoldDB" id="A0AAN7VFB9"/>
<dbReference type="InterPro" id="IPR000172">
    <property type="entry name" value="GMC_OxRdtase_N"/>
</dbReference>
<dbReference type="InterPro" id="IPR012132">
    <property type="entry name" value="GMC_OxRdtase"/>
</dbReference>
<keyword evidence="3" id="KW-0274">FAD</keyword>
<dbReference type="SUPFAM" id="SSF54373">
    <property type="entry name" value="FAD-linked reductases, C-terminal domain"/>
    <property type="match status" value="1"/>
</dbReference>
<dbReference type="PROSITE" id="PS00624">
    <property type="entry name" value="GMC_OXRED_2"/>
    <property type="match status" value="1"/>
</dbReference>
<dbReference type="GO" id="GO:0016614">
    <property type="term" value="F:oxidoreductase activity, acting on CH-OH group of donors"/>
    <property type="evidence" value="ECO:0007669"/>
    <property type="project" value="InterPro"/>
</dbReference>
<evidence type="ECO:0000256" key="1">
    <source>
        <dbReference type="ARBA" id="ARBA00010790"/>
    </source>
</evidence>
<feature type="active site" description="Proton donor" evidence="2">
    <location>
        <position position="553"/>
    </location>
</feature>
<evidence type="ECO:0000259" key="4">
    <source>
        <dbReference type="PROSITE" id="PS00623"/>
    </source>
</evidence>
<dbReference type="PIRSF" id="PIRSF000137">
    <property type="entry name" value="Alcohol_oxidase"/>
    <property type="match status" value="1"/>
</dbReference>
<evidence type="ECO:0000256" key="2">
    <source>
        <dbReference type="PIRSR" id="PIRSR000137-1"/>
    </source>
</evidence>
<dbReference type="GO" id="GO:0050660">
    <property type="term" value="F:flavin adenine dinucleotide binding"/>
    <property type="evidence" value="ECO:0007669"/>
    <property type="project" value="InterPro"/>
</dbReference>
<dbReference type="PROSITE" id="PS00623">
    <property type="entry name" value="GMC_OXRED_1"/>
    <property type="match status" value="1"/>
</dbReference>
<evidence type="ECO:0000256" key="3">
    <source>
        <dbReference type="RuleBase" id="RU003968"/>
    </source>
</evidence>
<organism evidence="6 7">
    <name type="scientific">Pyrocoelia pectoralis</name>
    <dbReference type="NCBI Taxonomy" id="417401"/>
    <lineage>
        <taxon>Eukaryota</taxon>
        <taxon>Metazoa</taxon>
        <taxon>Ecdysozoa</taxon>
        <taxon>Arthropoda</taxon>
        <taxon>Hexapoda</taxon>
        <taxon>Insecta</taxon>
        <taxon>Pterygota</taxon>
        <taxon>Neoptera</taxon>
        <taxon>Endopterygota</taxon>
        <taxon>Coleoptera</taxon>
        <taxon>Polyphaga</taxon>
        <taxon>Elateriformia</taxon>
        <taxon>Elateroidea</taxon>
        <taxon>Lampyridae</taxon>
        <taxon>Lampyrinae</taxon>
        <taxon>Pyrocoelia</taxon>
    </lineage>
</organism>
<feature type="domain" description="Glucose-methanol-choline oxidoreductase N-terminal" evidence="5">
    <location>
        <begin position="319"/>
        <end position="333"/>
    </location>
</feature>
<dbReference type="Pfam" id="PF00732">
    <property type="entry name" value="GMC_oxred_N"/>
    <property type="match status" value="1"/>
</dbReference>
<proteinExistence type="inferred from homology"/>
<keyword evidence="7" id="KW-1185">Reference proteome</keyword>
<dbReference type="Gene3D" id="3.30.560.10">
    <property type="entry name" value="Glucose Oxidase, domain 3"/>
    <property type="match status" value="1"/>
</dbReference>
<dbReference type="Pfam" id="PF05199">
    <property type="entry name" value="GMC_oxred_C"/>
    <property type="match status" value="1"/>
</dbReference>
<evidence type="ECO:0000313" key="7">
    <source>
        <dbReference type="Proteomes" id="UP001329430"/>
    </source>
</evidence>
<comment type="caution">
    <text evidence="6">The sequence shown here is derived from an EMBL/GenBank/DDBJ whole genome shotgun (WGS) entry which is preliminary data.</text>
</comment>
<name>A0AAN7VFB9_9COLE</name>